<dbReference type="Pfam" id="PF02770">
    <property type="entry name" value="Acyl-CoA_dh_M"/>
    <property type="match status" value="1"/>
</dbReference>
<dbReference type="EMBL" id="CAMPGE010001959">
    <property type="protein sequence ID" value="CAI2360764.1"/>
    <property type="molecule type" value="Genomic_DNA"/>
</dbReference>
<evidence type="ECO:0000256" key="9">
    <source>
        <dbReference type="ARBA" id="ARBA00023140"/>
    </source>
</evidence>
<dbReference type="GO" id="GO:0005504">
    <property type="term" value="F:fatty acid binding"/>
    <property type="evidence" value="ECO:0007669"/>
    <property type="project" value="TreeGrafter"/>
</dbReference>
<evidence type="ECO:0000259" key="15">
    <source>
        <dbReference type="Pfam" id="PF22924"/>
    </source>
</evidence>
<evidence type="ECO:0000313" key="17">
    <source>
        <dbReference type="Proteomes" id="UP001295684"/>
    </source>
</evidence>
<dbReference type="PIRSF" id="PIRSF000168">
    <property type="entry name" value="Acyl-CoA_oxidase"/>
    <property type="match status" value="1"/>
</dbReference>
<protein>
    <recommendedName>
        <fullName evidence="10">Acyl-coenzyme A oxidase</fullName>
    </recommendedName>
</protein>
<gene>
    <name evidence="16" type="ORF">ECRASSUSDP1_LOCUS2069</name>
</gene>
<comment type="cofactor">
    <cofactor evidence="1">
        <name>FAD</name>
        <dbReference type="ChEBI" id="CHEBI:57692"/>
    </cofactor>
</comment>
<keyword evidence="7" id="KW-0560">Oxidoreductase</keyword>
<feature type="domain" description="Acyl-CoA oxidase/dehydrogenase middle" evidence="14">
    <location>
        <begin position="160"/>
        <end position="272"/>
    </location>
</feature>
<evidence type="ECO:0000256" key="6">
    <source>
        <dbReference type="ARBA" id="ARBA00022832"/>
    </source>
</evidence>
<evidence type="ECO:0000256" key="5">
    <source>
        <dbReference type="ARBA" id="ARBA00022827"/>
    </source>
</evidence>
<dbReference type="SUPFAM" id="SSF56645">
    <property type="entry name" value="Acyl-CoA dehydrogenase NM domain-like"/>
    <property type="match status" value="1"/>
</dbReference>
<evidence type="ECO:0000256" key="8">
    <source>
        <dbReference type="ARBA" id="ARBA00023098"/>
    </source>
</evidence>
<keyword evidence="9" id="KW-0576">Peroxisome</keyword>
<dbReference type="GO" id="GO:0003997">
    <property type="term" value="F:acyl-CoA oxidase activity"/>
    <property type="evidence" value="ECO:0007669"/>
    <property type="project" value="InterPro"/>
</dbReference>
<dbReference type="FunFam" id="1.20.140.10:FF:000010">
    <property type="entry name" value="Acyl-coenzyme A oxidase"/>
    <property type="match status" value="1"/>
</dbReference>
<reference evidence="16" key="1">
    <citation type="submission" date="2023-07" db="EMBL/GenBank/DDBJ databases">
        <authorList>
            <consortium name="AG Swart"/>
            <person name="Singh M."/>
            <person name="Singh A."/>
            <person name="Seah K."/>
            <person name="Emmerich C."/>
        </authorList>
    </citation>
    <scope>NUCLEOTIDE SEQUENCE</scope>
    <source>
        <strain evidence="16">DP1</strain>
    </source>
</reference>
<name>A0AAD1X4T5_EUPCR</name>
<dbReference type="InterPro" id="IPR046373">
    <property type="entry name" value="Acyl-CoA_Oxase/DH_mid-dom_sf"/>
</dbReference>
<dbReference type="Gene3D" id="2.40.110.10">
    <property type="entry name" value="Butyryl-CoA Dehydrogenase, subunit A, domain 2"/>
    <property type="match status" value="1"/>
</dbReference>
<dbReference type="Pfam" id="PF01756">
    <property type="entry name" value="ACOX"/>
    <property type="match status" value="1"/>
</dbReference>
<evidence type="ECO:0000313" key="16">
    <source>
        <dbReference type="EMBL" id="CAI2360764.1"/>
    </source>
</evidence>
<dbReference type="GO" id="GO:0071949">
    <property type="term" value="F:FAD binding"/>
    <property type="evidence" value="ECO:0007669"/>
    <property type="project" value="InterPro"/>
</dbReference>
<dbReference type="GO" id="GO:0005777">
    <property type="term" value="C:peroxisome"/>
    <property type="evidence" value="ECO:0007669"/>
    <property type="project" value="UniProtKB-SubCell"/>
</dbReference>
<dbReference type="InterPro" id="IPR012258">
    <property type="entry name" value="Acyl-CoA_oxidase"/>
</dbReference>
<feature type="domain" description="Acyl-CoA oxidase C-terminal" evidence="13">
    <location>
        <begin position="504"/>
        <end position="673"/>
    </location>
</feature>
<feature type="binding site" evidence="12">
    <location>
        <position position="164"/>
    </location>
    <ligand>
        <name>FAD</name>
        <dbReference type="ChEBI" id="CHEBI:57692"/>
    </ligand>
</feature>
<comment type="caution">
    <text evidence="16">The sequence shown here is derived from an EMBL/GenBank/DDBJ whole genome shotgun (WGS) entry which is preliminary data.</text>
</comment>
<dbReference type="FunFam" id="2.40.110.10:FF:000005">
    <property type="entry name" value="Acyl-coenzyme A oxidase"/>
    <property type="match status" value="1"/>
</dbReference>
<evidence type="ECO:0000259" key="13">
    <source>
        <dbReference type="Pfam" id="PF01756"/>
    </source>
</evidence>
<accession>A0AAD1X4T5</accession>
<evidence type="ECO:0000259" key="14">
    <source>
        <dbReference type="Pfam" id="PF02770"/>
    </source>
</evidence>
<dbReference type="Gene3D" id="1.20.140.10">
    <property type="entry name" value="Butyryl-CoA Dehydrogenase, subunit A, domain 3"/>
    <property type="match status" value="2"/>
</dbReference>
<comment type="similarity">
    <text evidence="3 10">Belongs to the acyl-CoA oxidase family.</text>
</comment>
<dbReference type="GO" id="GO:0033540">
    <property type="term" value="P:fatty acid beta-oxidation using acyl-CoA oxidase"/>
    <property type="evidence" value="ECO:0007669"/>
    <property type="project" value="TreeGrafter"/>
</dbReference>
<feature type="active site" description="Proton acceptor" evidence="11">
    <location>
        <position position="453"/>
    </location>
</feature>
<dbReference type="Pfam" id="PF22924">
    <property type="entry name" value="ACOX_C_alpha1"/>
    <property type="match status" value="1"/>
</dbReference>
<proteinExistence type="inferred from homology"/>
<dbReference type="InterPro" id="IPR055060">
    <property type="entry name" value="ACOX_C_alpha1"/>
</dbReference>
<dbReference type="InterPro" id="IPR009100">
    <property type="entry name" value="AcylCoA_DH/oxidase_NM_dom_sf"/>
</dbReference>
<keyword evidence="6" id="KW-0276">Fatty acid metabolism</keyword>
<evidence type="ECO:0000256" key="12">
    <source>
        <dbReference type="PIRSR" id="PIRSR000168-2"/>
    </source>
</evidence>
<dbReference type="PANTHER" id="PTHR10909:SF352">
    <property type="entry name" value="ACYL-COENZYME A OXIDASE-LIKE PROTEIN"/>
    <property type="match status" value="1"/>
</dbReference>
<dbReference type="GO" id="GO:0055088">
    <property type="term" value="P:lipid homeostasis"/>
    <property type="evidence" value="ECO:0007669"/>
    <property type="project" value="TreeGrafter"/>
</dbReference>
<keyword evidence="4 10" id="KW-0285">Flavoprotein</keyword>
<dbReference type="InterPro" id="IPR036250">
    <property type="entry name" value="AcylCo_DH-like_C"/>
</dbReference>
<keyword evidence="8" id="KW-0443">Lipid metabolism</keyword>
<dbReference type="InterPro" id="IPR002655">
    <property type="entry name" value="Acyl-CoA_oxidase_C"/>
</dbReference>
<evidence type="ECO:0000256" key="1">
    <source>
        <dbReference type="ARBA" id="ARBA00001974"/>
    </source>
</evidence>
<sequence length="675" mass="76625">MEHKTALKRLNLLKGHVNSSIDARREASTATFDLAHAQEVLWSILPEGYFDALECASELHGLQDPSLHFDDRDKLRENSYDYLFGLINKMFEKGYTSPEKIAENIDHFCFTINSPGFFDLHASTRFMSHTALYSKTIKNLGTERHHDILMESLAFKTIGCFCLTELGHGSNAKGLETTATYDKNAQEFVINSPTQTSMKFWIGNLGKTAHNAVVLAQLLIEKNGKLVNKGVHCFEFQIRDEQTHIPLPGIEIGDCGMKKGLDGIDNGWMKFNEYRIPREALLNRFGDVTPEGEYKTDIPSDGKRFATSMSALSGGRISVLASTSGLSLWACTVALRFSAVRQQFGPAENETRILDYPLQQHRLIPKFAQSLIFMTGANKVMDLFLKNSSKLFEPGNIQTDVLHSLSSNMKSFITLKSQETIADCRRACGGHGFSFYSLFENMLQYNDIHCTWEGDNHVLRMQTMNFMLKMMKLASQGKSLPQTLEYLALGQFDRPKFSGSVSNTDDLLLMMREVACYQAIKAATKLSSCGLPIIEAFEKYQHFELKQMCETYNDTFLHDNFNELLAKFSCEKTKAVFEKLFLLSMTLTIYENPSVYMLVLGEDNFDKIDENIQDLCAQLRPEIIELTKVLPIPNRANGALGNEDLQVYKRLVQHFTVTEGVTERSNWWKKMYQNR</sequence>
<evidence type="ECO:0000256" key="10">
    <source>
        <dbReference type="PIRNR" id="PIRNR000168"/>
    </source>
</evidence>
<evidence type="ECO:0000256" key="2">
    <source>
        <dbReference type="ARBA" id="ARBA00004275"/>
    </source>
</evidence>
<evidence type="ECO:0000256" key="4">
    <source>
        <dbReference type="ARBA" id="ARBA00022630"/>
    </source>
</evidence>
<evidence type="ECO:0000256" key="7">
    <source>
        <dbReference type="ARBA" id="ARBA00023002"/>
    </source>
</evidence>
<feature type="binding site" evidence="12">
    <location>
        <position position="203"/>
    </location>
    <ligand>
        <name>FAD</name>
        <dbReference type="ChEBI" id="CHEBI:57692"/>
    </ligand>
</feature>
<dbReference type="AlphaFoldDB" id="A0AAD1X4T5"/>
<dbReference type="SUPFAM" id="SSF47203">
    <property type="entry name" value="Acyl-CoA dehydrogenase C-terminal domain-like"/>
    <property type="match status" value="2"/>
</dbReference>
<evidence type="ECO:0000256" key="11">
    <source>
        <dbReference type="PIRSR" id="PIRSR000168-1"/>
    </source>
</evidence>
<evidence type="ECO:0000256" key="3">
    <source>
        <dbReference type="ARBA" id="ARBA00006288"/>
    </source>
</evidence>
<feature type="domain" description="Acyl-CoA oxidase C-alpha1" evidence="15">
    <location>
        <begin position="312"/>
        <end position="467"/>
    </location>
</feature>
<keyword evidence="5 10" id="KW-0274">FAD</keyword>
<dbReference type="PANTHER" id="PTHR10909">
    <property type="entry name" value="ELECTRON TRANSPORT OXIDOREDUCTASE"/>
    <property type="match status" value="1"/>
</dbReference>
<dbReference type="InterPro" id="IPR006091">
    <property type="entry name" value="Acyl-CoA_Oxase/DH_mid-dom"/>
</dbReference>
<keyword evidence="17" id="KW-1185">Reference proteome</keyword>
<dbReference type="Proteomes" id="UP001295684">
    <property type="component" value="Unassembled WGS sequence"/>
</dbReference>
<comment type="subcellular location">
    <subcellularLocation>
        <location evidence="2">Peroxisome</location>
    </subcellularLocation>
</comment>
<organism evidence="16 17">
    <name type="scientific">Euplotes crassus</name>
    <dbReference type="NCBI Taxonomy" id="5936"/>
    <lineage>
        <taxon>Eukaryota</taxon>
        <taxon>Sar</taxon>
        <taxon>Alveolata</taxon>
        <taxon>Ciliophora</taxon>
        <taxon>Intramacronucleata</taxon>
        <taxon>Spirotrichea</taxon>
        <taxon>Hypotrichia</taxon>
        <taxon>Euplotida</taxon>
        <taxon>Euplotidae</taxon>
        <taxon>Moneuplotes</taxon>
    </lineage>
</organism>